<dbReference type="EMBL" id="JBHUDE010000009">
    <property type="protein sequence ID" value="MFD1606557.1"/>
    <property type="molecule type" value="Genomic_DNA"/>
</dbReference>
<keyword evidence="1" id="KW-0812">Transmembrane</keyword>
<comment type="caution">
    <text evidence="3">The sequence shown here is derived from an EMBL/GenBank/DDBJ whole genome shotgun (WGS) entry which is preliminary data.</text>
</comment>
<accession>A0ABW4HN94</accession>
<gene>
    <name evidence="3" type="ORF">ACFSBH_02615</name>
</gene>
<dbReference type="InterPro" id="IPR042274">
    <property type="entry name" value="YycH/YycI_2"/>
</dbReference>
<sequence length="456" mass="52925">MKLETVKSFILIVLIGISIILSYTLWSYQPNSNQTIGGEIADNEMNAGGRDDLKKRELIKPSDIIFHMEQDHYGFSDARDRDSLFAEMQNWIISDFEMYSDVSVSIERSPQAIELIFPEEIPLEVLDSIFTFSLNDDDMEPSGSMERVMISFIADSKSLQLEFISPEMDQLAVALVNDAKTYEYMVEKIADLQKSELTEYLVINEDINPVYFPAGKMDLQKYSITPTEINPSLFVNILFTNPSVVRETRSQTIGQTYFTDNRQMNVYQDGMRMEYISHVTPTTDGFNRISEEGLLDQSIANINSHSGWTQAERLNQEYRLEEIDSDSNKVSFQMYYHGYPVFNNLGLDTIEQVWGVNQNNLQLIEYNRPLFKFDNQFFPRTVDDFQSGEFILSYLESNEDISMEDIQDVTIGYELKYQRDDEASEYIEMVPAWYKKENNIWQKLYITDEKIPRGGN</sequence>
<keyword evidence="1" id="KW-1133">Transmembrane helix</keyword>
<feature type="transmembrane region" description="Helical" evidence="1">
    <location>
        <begin position="9"/>
        <end position="26"/>
    </location>
</feature>
<keyword evidence="4" id="KW-1185">Reference proteome</keyword>
<evidence type="ECO:0000259" key="2">
    <source>
        <dbReference type="Pfam" id="PF07435"/>
    </source>
</evidence>
<reference evidence="4" key="1">
    <citation type="journal article" date="2019" name="Int. J. Syst. Evol. Microbiol.">
        <title>The Global Catalogue of Microorganisms (GCM) 10K type strain sequencing project: providing services to taxonomists for standard genome sequencing and annotation.</title>
        <authorList>
            <consortium name="The Broad Institute Genomics Platform"/>
            <consortium name="The Broad Institute Genome Sequencing Center for Infectious Disease"/>
            <person name="Wu L."/>
            <person name="Ma J."/>
        </authorList>
    </citation>
    <scope>NUCLEOTIDE SEQUENCE [LARGE SCALE GENOMIC DNA]</scope>
    <source>
        <strain evidence="4">CGMCC 1.12376</strain>
    </source>
</reference>
<feature type="domain" description="Regulatory protein YycH" evidence="2">
    <location>
        <begin position="4"/>
        <end position="447"/>
    </location>
</feature>
<name>A0ABW4HN94_9BACI</name>
<dbReference type="Gene3D" id="3.30.310.160">
    <property type="entry name" value="YycH protein, domain 2"/>
    <property type="match status" value="1"/>
</dbReference>
<dbReference type="Pfam" id="PF07435">
    <property type="entry name" value="YycH"/>
    <property type="match status" value="1"/>
</dbReference>
<dbReference type="RefSeq" id="WP_251512933.1">
    <property type="nucleotide sequence ID" value="NZ_JAMBON010000008.1"/>
</dbReference>
<proteinExistence type="predicted"/>
<organism evidence="3 4">
    <name type="scientific">Oceanobacillus luteolus</name>
    <dbReference type="NCBI Taxonomy" id="1274358"/>
    <lineage>
        <taxon>Bacteria</taxon>
        <taxon>Bacillati</taxon>
        <taxon>Bacillota</taxon>
        <taxon>Bacilli</taxon>
        <taxon>Bacillales</taxon>
        <taxon>Bacillaceae</taxon>
        <taxon>Oceanobacillus</taxon>
    </lineage>
</organism>
<evidence type="ECO:0000313" key="3">
    <source>
        <dbReference type="EMBL" id="MFD1606557.1"/>
    </source>
</evidence>
<dbReference type="InterPro" id="IPR009996">
    <property type="entry name" value="YycH"/>
</dbReference>
<dbReference type="CDD" id="cd15787">
    <property type="entry name" value="YycH_N"/>
    <property type="match status" value="1"/>
</dbReference>
<keyword evidence="1" id="KW-0472">Membrane</keyword>
<evidence type="ECO:0000313" key="4">
    <source>
        <dbReference type="Proteomes" id="UP001597221"/>
    </source>
</evidence>
<dbReference type="Proteomes" id="UP001597221">
    <property type="component" value="Unassembled WGS sequence"/>
</dbReference>
<evidence type="ECO:0000256" key="1">
    <source>
        <dbReference type="SAM" id="Phobius"/>
    </source>
</evidence>
<protein>
    <submittedName>
        <fullName evidence="3">YycH family regulatory protein</fullName>
    </submittedName>
</protein>